<dbReference type="AlphaFoldDB" id="A0A151U525"/>
<reference evidence="1 2" key="1">
    <citation type="journal article" date="2012" name="Nat. Biotechnol.">
        <title>Draft genome sequence of pigeonpea (Cajanus cajan), an orphan legume crop of resource-poor farmers.</title>
        <authorList>
            <person name="Varshney R.K."/>
            <person name="Chen W."/>
            <person name="Li Y."/>
            <person name="Bharti A.K."/>
            <person name="Saxena R.K."/>
            <person name="Schlueter J.A."/>
            <person name="Donoghue M.T."/>
            <person name="Azam S."/>
            <person name="Fan G."/>
            <person name="Whaley A.M."/>
            <person name="Farmer A.D."/>
            <person name="Sheridan J."/>
            <person name="Iwata A."/>
            <person name="Tuteja R."/>
            <person name="Penmetsa R.V."/>
            <person name="Wu W."/>
            <person name="Upadhyaya H.D."/>
            <person name="Yang S.P."/>
            <person name="Shah T."/>
            <person name="Saxena K.B."/>
            <person name="Michael T."/>
            <person name="McCombie W.R."/>
            <person name="Yang B."/>
            <person name="Zhang G."/>
            <person name="Yang H."/>
            <person name="Wang J."/>
            <person name="Spillane C."/>
            <person name="Cook D.R."/>
            <person name="May G.D."/>
            <person name="Xu X."/>
            <person name="Jackson S.A."/>
        </authorList>
    </citation>
    <scope>NUCLEOTIDE SEQUENCE [LARGE SCALE GENOMIC DNA]</scope>
    <source>
        <strain evidence="2">cv. Asha</strain>
    </source>
</reference>
<dbReference type="Proteomes" id="UP000075243">
    <property type="component" value="Chromosome 2"/>
</dbReference>
<name>A0A151U525_CAJCA</name>
<dbReference type="Gramene" id="C.cajan_06886.t">
    <property type="protein sequence ID" value="C.cajan_06886.t.cds1"/>
    <property type="gene ID" value="C.cajan_06886"/>
</dbReference>
<gene>
    <name evidence="1" type="ORF">KK1_007081</name>
</gene>
<sequence length="66" mass="7753">MSLMIMKKVILEAFWGMISDINTTKEFLVKIKKRFVKNEKSKIGTLLANLISMKYMSKRNIMLLIK</sequence>
<evidence type="ECO:0000313" key="2">
    <source>
        <dbReference type="Proteomes" id="UP000075243"/>
    </source>
</evidence>
<proteinExistence type="predicted"/>
<evidence type="ECO:0000313" key="1">
    <source>
        <dbReference type="EMBL" id="KYP74403.1"/>
    </source>
</evidence>
<protein>
    <submittedName>
        <fullName evidence="1">Uncharacterized protein</fullName>
    </submittedName>
</protein>
<dbReference type="EMBL" id="CM003604">
    <property type="protein sequence ID" value="KYP74403.1"/>
    <property type="molecule type" value="Genomic_DNA"/>
</dbReference>
<organism evidence="1 2">
    <name type="scientific">Cajanus cajan</name>
    <name type="common">Pigeon pea</name>
    <name type="synonym">Cajanus indicus</name>
    <dbReference type="NCBI Taxonomy" id="3821"/>
    <lineage>
        <taxon>Eukaryota</taxon>
        <taxon>Viridiplantae</taxon>
        <taxon>Streptophyta</taxon>
        <taxon>Embryophyta</taxon>
        <taxon>Tracheophyta</taxon>
        <taxon>Spermatophyta</taxon>
        <taxon>Magnoliopsida</taxon>
        <taxon>eudicotyledons</taxon>
        <taxon>Gunneridae</taxon>
        <taxon>Pentapetalae</taxon>
        <taxon>rosids</taxon>
        <taxon>fabids</taxon>
        <taxon>Fabales</taxon>
        <taxon>Fabaceae</taxon>
        <taxon>Papilionoideae</taxon>
        <taxon>50 kb inversion clade</taxon>
        <taxon>NPAAA clade</taxon>
        <taxon>indigoferoid/millettioid clade</taxon>
        <taxon>Phaseoleae</taxon>
        <taxon>Cajanus</taxon>
    </lineage>
</organism>
<accession>A0A151U525</accession>
<keyword evidence="2" id="KW-1185">Reference proteome</keyword>